<keyword evidence="4" id="KW-1185">Reference proteome</keyword>
<dbReference type="GO" id="GO:0016616">
    <property type="term" value="F:oxidoreductase activity, acting on the CH-OH group of donors, NAD or NADP as acceptor"/>
    <property type="evidence" value="ECO:0007669"/>
    <property type="project" value="InterPro"/>
</dbReference>
<dbReference type="PANTHER" id="PTHR43750">
    <property type="entry name" value="UDP-GLUCOSE 6-DEHYDROGENASE TUAD"/>
    <property type="match status" value="1"/>
</dbReference>
<dbReference type="InterPro" id="IPR036220">
    <property type="entry name" value="UDP-Glc/GDP-Man_DH_C_sf"/>
</dbReference>
<dbReference type="PIRSF" id="PIRSF500136">
    <property type="entry name" value="UDP_ManNAc_DH"/>
    <property type="match status" value="1"/>
</dbReference>
<gene>
    <name evidence="3" type="ORF">HLB23_09930</name>
</gene>
<dbReference type="PIRSF" id="PIRSF000124">
    <property type="entry name" value="UDPglc_GDPman_dh"/>
    <property type="match status" value="1"/>
</dbReference>
<evidence type="ECO:0000313" key="4">
    <source>
        <dbReference type="Proteomes" id="UP000586827"/>
    </source>
</evidence>
<dbReference type="GO" id="GO:0000271">
    <property type="term" value="P:polysaccharide biosynthetic process"/>
    <property type="evidence" value="ECO:0007669"/>
    <property type="project" value="InterPro"/>
</dbReference>
<accession>A0A849C1E1</accession>
<comment type="caution">
    <text evidence="3">The sequence shown here is derived from an EMBL/GenBank/DDBJ whole genome shotgun (WGS) entry which is preliminary data.</text>
</comment>
<dbReference type="AlphaFoldDB" id="A0A849C1E1"/>
<dbReference type="Pfam" id="PF03720">
    <property type="entry name" value="UDPG_MGDP_dh_C"/>
    <property type="match status" value="1"/>
</dbReference>
<dbReference type="EMBL" id="JABELX010000003">
    <property type="protein sequence ID" value="NNH70175.1"/>
    <property type="molecule type" value="Genomic_DNA"/>
</dbReference>
<evidence type="ECO:0000259" key="2">
    <source>
        <dbReference type="SMART" id="SM00984"/>
    </source>
</evidence>
<feature type="domain" description="UDP-glucose/GDP-mannose dehydrogenase C-terminal" evidence="2">
    <location>
        <begin position="120"/>
        <end position="221"/>
    </location>
</feature>
<dbReference type="SMART" id="SM00984">
    <property type="entry name" value="UDPG_MGDP_dh_C"/>
    <property type="match status" value="1"/>
</dbReference>
<dbReference type="InterPro" id="IPR014027">
    <property type="entry name" value="UDP-Glc/GDP-Man_DH_C"/>
</dbReference>
<sequence length="258" mass="27552">MGSHTCVELLRNGYEVVVVDDHSNSSPGALDEVQKLAVDHLVPVPQCTSAAAAGYRGLGFGGCCLSKDIRAFIVRASELGVGQALGFLKEVDEINVRRRERVVEMARQLVGGSFLGRNVAVLGAAFKPDSDDVRDSPALSVATAIQQRGGRVRVHDPEALDNARASHPGLDYAREVSKACERADIVLHLTDWKQYRELDPAALAETVSHARILDGRNVLPTDSWRAAGWTVRGLGRAGCLNCSTALSGGGTEDADLRA</sequence>
<evidence type="ECO:0000313" key="3">
    <source>
        <dbReference type="EMBL" id="NNH70175.1"/>
    </source>
</evidence>
<dbReference type="Gene3D" id="3.40.50.720">
    <property type="entry name" value="NAD(P)-binding Rossmann-like Domain"/>
    <property type="match status" value="2"/>
</dbReference>
<evidence type="ECO:0000256" key="1">
    <source>
        <dbReference type="PIRNR" id="PIRNR000124"/>
    </source>
</evidence>
<dbReference type="Proteomes" id="UP000586827">
    <property type="component" value="Unassembled WGS sequence"/>
</dbReference>
<dbReference type="GO" id="GO:0016628">
    <property type="term" value="F:oxidoreductase activity, acting on the CH-CH group of donors, NAD or NADP as acceptor"/>
    <property type="evidence" value="ECO:0007669"/>
    <property type="project" value="InterPro"/>
</dbReference>
<organism evidence="3 4">
    <name type="scientific">Nocardia uniformis</name>
    <dbReference type="NCBI Taxonomy" id="53432"/>
    <lineage>
        <taxon>Bacteria</taxon>
        <taxon>Bacillati</taxon>
        <taxon>Actinomycetota</taxon>
        <taxon>Actinomycetes</taxon>
        <taxon>Mycobacteriales</taxon>
        <taxon>Nocardiaceae</taxon>
        <taxon>Nocardia</taxon>
    </lineage>
</organism>
<protein>
    <recommendedName>
        <fullName evidence="2">UDP-glucose/GDP-mannose dehydrogenase C-terminal domain-containing protein</fullName>
    </recommendedName>
</protein>
<name>A0A849C1E1_9NOCA</name>
<comment type="similarity">
    <text evidence="1">Belongs to the UDP-glucose/GDP-mannose dehydrogenase family.</text>
</comment>
<dbReference type="SUPFAM" id="SSF52413">
    <property type="entry name" value="UDP-glucose/GDP-mannose dehydrogenase C-terminal domain"/>
    <property type="match status" value="1"/>
</dbReference>
<dbReference type="GO" id="GO:0051287">
    <property type="term" value="F:NAD binding"/>
    <property type="evidence" value="ECO:0007669"/>
    <property type="project" value="InterPro"/>
</dbReference>
<dbReference type="PANTHER" id="PTHR43750:SF3">
    <property type="entry name" value="UDP-GLUCOSE 6-DEHYDROGENASE TUAD"/>
    <property type="match status" value="1"/>
</dbReference>
<reference evidence="3 4" key="1">
    <citation type="submission" date="2020-05" db="EMBL/GenBank/DDBJ databases">
        <title>MicrobeNet Type strains.</title>
        <authorList>
            <person name="Nicholson A.C."/>
        </authorList>
    </citation>
    <scope>NUCLEOTIDE SEQUENCE [LARGE SCALE GENOMIC DNA]</scope>
    <source>
        <strain evidence="3 4">JCM 3224</strain>
    </source>
</reference>
<proteinExistence type="inferred from homology"/>
<dbReference type="InterPro" id="IPR028359">
    <property type="entry name" value="UDP_ManNAc/GlcNAc_DH"/>
</dbReference>
<dbReference type="InterPro" id="IPR017476">
    <property type="entry name" value="UDP-Glc/GDP-Man"/>
</dbReference>